<keyword evidence="2" id="KW-1185">Reference proteome</keyword>
<gene>
    <name evidence="1" type="ORF">GCM10010307_56690</name>
</gene>
<organism evidence="1 2">
    <name type="scientific">Streptomyces vastus</name>
    <dbReference type="NCBI Taxonomy" id="285451"/>
    <lineage>
        <taxon>Bacteria</taxon>
        <taxon>Bacillati</taxon>
        <taxon>Actinomycetota</taxon>
        <taxon>Actinomycetes</taxon>
        <taxon>Kitasatosporales</taxon>
        <taxon>Streptomycetaceae</taxon>
        <taxon>Streptomyces</taxon>
    </lineage>
</organism>
<proteinExistence type="predicted"/>
<evidence type="ECO:0000313" key="2">
    <source>
        <dbReference type="Proteomes" id="UP001500151"/>
    </source>
</evidence>
<accession>A0ABN3RCI8</accession>
<dbReference type="Proteomes" id="UP001500151">
    <property type="component" value="Unassembled WGS sequence"/>
</dbReference>
<dbReference type="EMBL" id="BAAASJ010000076">
    <property type="protein sequence ID" value="GAA2648771.1"/>
    <property type="molecule type" value="Genomic_DNA"/>
</dbReference>
<name>A0ABN3RCI8_9ACTN</name>
<evidence type="ECO:0008006" key="3">
    <source>
        <dbReference type="Google" id="ProtNLM"/>
    </source>
</evidence>
<evidence type="ECO:0000313" key="1">
    <source>
        <dbReference type="EMBL" id="GAA2648771.1"/>
    </source>
</evidence>
<sequence>MILLMAMTACVGGSWSETDYQEKVANAAEAARSSVQTARLVVEAVDEGKALGPYTARALSDAETSLASVATQFGSVQPPTTRSTVLRSEVASLLEECRTALGDLRIAARDGHFDELTALAEPLPRLAGQLQRLQRLRAT</sequence>
<reference evidence="1 2" key="1">
    <citation type="journal article" date="2019" name="Int. J. Syst. Evol. Microbiol.">
        <title>The Global Catalogue of Microorganisms (GCM) 10K type strain sequencing project: providing services to taxonomists for standard genome sequencing and annotation.</title>
        <authorList>
            <consortium name="The Broad Institute Genomics Platform"/>
            <consortium name="The Broad Institute Genome Sequencing Center for Infectious Disease"/>
            <person name="Wu L."/>
            <person name="Ma J."/>
        </authorList>
    </citation>
    <scope>NUCLEOTIDE SEQUENCE [LARGE SCALE GENOMIC DNA]</scope>
    <source>
        <strain evidence="1 2">JCM 4524</strain>
    </source>
</reference>
<comment type="caution">
    <text evidence="1">The sequence shown here is derived from an EMBL/GenBank/DDBJ whole genome shotgun (WGS) entry which is preliminary data.</text>
</comment>
<protein>
    <recommendedName>
        <fullName evidence="3">Lipoprotein</fullName>
    </recommendedName>
</protein>